<dbReference type="SUPFAM" id="SSF53955">
    <property type="entry name" value="Lysozyme-like"/>
    <property type="match status" value="1"/>
</dbReference>
<evidence type="ECO:0000256" key="1">
    <source>
        <dbReference type="SAM" id="MobiDB-lite"/>
    </source>
</evidence>
<comment type="caution">
    <text evidence="3">The sequence shown here is derived from an EMBL/GenBank/DDBJ whole genome shotgun (WGS) entry which is preliminary data.</text>
</comment>
<proteinExistence type="predicted"/>
<dbReference type="Pfam" id="PF01464">
    <property type="entry name" value="SLT"/>
    <property type="match status" value="1"/>
</dbReference>
<dbReference type="EMBL" id="JAJA02000001">
    <property type="protein sequence ID" value="KWS03162.1"/>
    <property type="molecule type" value="Genomic_DNA"/>
</dbReference>
<evidence type="ECO:0000313" key="4">
    <source>
        <dbReference type="Proteomes" id="UP000023435"/>
    </source>
</evidence>
<reference evidence="3 4" key="1">
    <citation type="journal article" date="2014" name="Genome Announc.">
        <title>Draft Genome Sequence of Lysobacter capsici AZ78, a Bacterium Antagonistic to Plant-Pathogenic Oomycetes.</title>
        <authorList>
            <person name="Puopolo G."/>
            <person name="Sonego P."/>
            <person name="Engelen K."/>
            <person name="Pertot I."/>
        </authorList>
    </citation>
    <scope>NUCLEOTIDE SEQUENCE [LARGE SCALE GENOMIC DNA]</scope>
    <source>
        <strain evidence="3 4">AZ78</strain>
    </source>
</reference>
<sequence length="284" mass="29487">MNCPGLAVPNEVMHHVVRVESSFNPFAIGVVGGRLVRQPQNLAEAVSTVRMLERRGYNFSLGVAQVNRYNLGKYGLDSYEKAFEVCPNLQAGSKILAECYGRSSGDWGKSFSCYYSGNFVTGFRHGYVQKIYASINRGATPYSDAQAIAVIGKSSRKDTKAPSALASVSPANPVGPATYAPGRQSGPQRLASVSASQPMAAAMPQMPLPATTMPAAQPLAAAPMMPGPMPAGMGAPGVASQAQSSQPVRVMPMNASAALPQQPGPAAPAAAVAAPGQGDQAFVF</sequence>
<feature type="domain" description="Transglycosylase SLT" evidence="2">
    <location>
        <begin position="8"/>
        <end position="120"/>
    </location>
</feature>
<name>A0A108U5Y5_9GAMM</name>
<dbReference type="Proteomes" id="UP000023435">
    <property type="component" value="Unassembled WGS sequence"/>
</dbReference>
<accession>A0A108U5Y5</accession>
<dbReference type="Gene3D" id="1.10.530.10">
    <property type="match status" value="1"/>
</dbReference>
<feature type="compositionally biased region" description="Polar residues" evidence="1">
    <location>
        <begin position="185"/>
        <end position="197"/>
    </location>
</feature>
<evidence type="ECO:0000313" key="3">
    <source>
        <dbReference type="EMBL" id="KWS03162.1"/>
    </source>
</evidence>
<dbReference type="AlphaFoldDB" id="A0A108U5Y5"/>
<keyword evidence="4" id="KW-1185">Reference proteome</keyword>
<dbReference type="InterPro" id="IPR023346">
    <property type="entry name" value="Lysozyme-like_dom_sf"/>
</dbReference>
<feature type="region of interest" description="Disordered" evidence="1">
    <location>
        <begin position="161"/>
        <end position="198"/>
    </location>
</feature>
<dbReference type="InterPro" id="IPR008258">
    <property type="entry name" value="Transglycosylase_SLT_dom_1"/>
</dbReference>
<dbReference type="CDD" id="cd16892">
    <property type="entry name" value="LT_VirB1-like"/>
    <property type="match status" value="1"/>
</dbReference>
<organism evidence="3 4">
    <name type="scientific">Lysobacter capsici AZ78</name>
    <dbReference type="NCBI Taxonomy" id="1444315"/>
    <lineage>
        <taxon>Bacteria</taxon>
        <taxon>Pseudomonadati</taxon>
        <taxon>Pseudomonadota</taxon>
        <taxon>Gammaproteobacteria</taxon>
        <taxon>Lysobacterales</taxon>
        <taxon>Lysobacteraceae</taxon>
        <taxon>Lysobacter</taxon>
    </lineage>
</organism>
<protein>
    <submittedName>
        <fullName evidence="3">Bores hole in peptidoglycan layer allowing type IV secretion complex assembly to occur (VirB1)</fullName>
    </submittedName>
</protein>
<evidence type="ECO:0000259" key="2">
    <source>
        <dbReference type="Pfam" id="PF01464"/>
    </source>
</evidence>
<gene>
    <name evidence="3" type="ORF">AZ78_0708</name>
</gene>